<dbReference type="Proteomes" id="UP000308917">
    <property type="component" value="Unassembled WGS sequence"/>
</dbReference>
<feature type="region of interest" description="Disordered" evidence="1">
    <location>
        <begin position="52"/>
        <end position="89"/>
    </location>
</feature>
<accession>A0A4S8FB20</accession>
<dbReference type="AlphaFoldDB" id="A0A4S8FB20"/>
<gene>
    <name evidence="2" type="ORF">E9531_03275</name>
</gene>
<dbReference type="EMBL" id="STFG01000002">
    <property type="protein sequence ID" value="THU04429.1"/>
    <property type="molecule type" value="Genomic_DNA"/>
</dbReference>
<dbReference type="OrthoDB" id="8912221at2"/>
<dbReference type="RefSeq" id="WP_136572324.1">
    <property type="nucleotide sequence ID" value="NZ_STFG01000002.1"/>
</dbReference>
<feature type="compositionally biased region" description="Polar residues" evidence="1">
    <location>
        <begin position="52"/>
        <end position="62"/>
    </location>
</feature>
<evidence type="ECO:0000256" key="1">
    <source>
        <dbReference type="SAM" id="MobiDB-lite"/>
    </source>
</evidence>
<sequence length="114" mass="12377">MIKFTAHSSAPIQYLNADAKRLLNIMGKDGDSVQGIITQEQLPAALHALEQAISQEQAQGTPAQEHASTEHTSANEADEPGAQTTSVTLKQRAQPLLQLLRTAQQNDEYVVWGD</sequence>
<protein>
    <submittedName>
        <fullName evidence="2">DUF1840 domain-containing protein</fullName>
    </submittedName>
</protein>
<evidence type="ECO:0000313" key="2">
    <source>
        <dbReference type="EMBL" id="THU04429.1"/>
    </source>
</evidence>
<reference evidence="2 3" key="1">
    <citation type="journal article" date="2015" name="Antonie Van Leeuwenhoek">
        <title>Lampropedia puyangensis sp. nov., isolated from symptomatic bark of Populus ? euramericana canker and emended description of Lampropedia hyalina (Ehrenberg 1832) Lee et al. 2004.</title>
        <authorList>
            <person name="Li Y."/>
            <person name="Wang T."/>
            <person name="Piao C.G."/>
            <person name="Wang L.F."/>
            <person name="Tian G.Z."/>
            <person name="Zhu T.H."/>
            <person name="Guo M.W."/>
        </authorList>
    </citation>
    <scope>NUCLEOTIDE SEQUENCE [LARGE SCALE GENOMIC DNA]</scope>
    <source>
        <strain evidence="2 3">2-bin</strain>
    </source>
</reference>
<evidence type="ECO:0000313" key="3">
    <source>
        <dbReference type="Proteomes" id="UP000308917"/>
    </source>
</evidence>
<organism evidence="2 3">
    <name type="scientific">Lampropedia puyangensis</name>
    <dbReference type="NCBI Taxonomy" id="1330072"/>
    <lineage>
        <taxon>Bacteria</taxon>
        <taxon>Pseudomonadati</taxon>
        <taxon>Pseudomonadota</taxon>
        <taxon>Betaproteobacteria</taxon>
        <taxon>Burkholderiales</taxon>
        <taxon>Comamonadaceae</taxon>
        <taxon>Lampropedia</taxon>
    </lineage>
</organism>
<dbReference type="InterPro" id="IPR014991">
    <property type="entry name" value="DUF1840"/>
</dbReference>
<proteinExistence type="predicted"/>
<dbReference type="Pfam" id="PF08895">
    <property type="entry name" value="DUF1840"/>
    <property type="match status" value="1"/>
</dbReference>
<comment type="caution">
    <text evidence="2">The sequence shown here is derived from an EMBL/GenBank/DDBJ whole genome shotgun (WGS) entry which is preliminary data.</text>
</comment>
<keyword evidence="3" id="KW-1185">Reference proteome</keyword>
<name>A0A4S8FB20_9BURK</name>